<dbReference type="RefSeq" id="WP_129259705.1">
    <property type="nucleotide sequence ID" value="NZ_SDKC01000002.1"/>
</dbReference>
<name>A0A4Q1RDH0_9FIRM</name>
<dbReference type="Proteomes" id="UP000290106">
    <property type="component" value="Unassembled WGS sequence"/>
</dbReference>
<evidence type="ECO:0000313" key="2">
    <source>
        <dbReference type="Proteomes" id="UP000290106"/>
    </source>
</evidence>
<gene>
    <name evidence="1" type="ORF">ETP43_16560</name>
</gene>
<reference evidence="1 2" key="1">
    <citation type="submission" date="2019-01" db="EMBL/GenBank/DDBJ databases">
        <title>Blautia sp. nov. KGMB01111 isolated human feces.</title>
        <authorList>
            <person name="Park J.-E."/>
            <person name="Kim J.-S."/>
            <person name="Park S.-H."/>
        </authorList>
    </citation>
    <scope>NUCLEOTIDE SEQUENCE [LARGE SCALE GENOMIC DNA]</scope>
    <source>
        <strain evidence="1 2">KGMB01111</strain>
    </source>
</reference>
<organism evidence="1 2">
    <name type="scientific">Blautia faecicola</name>
    <dbReference type="NCBI Taxonomy" id="2509240"/>
    <lineage>
        <taxon>Bacteria</taxon>
        <taxon>Bacillati</taxon>
        <taxon>Bacillota</taxon>
        <taxon>Clostridia</taxon>
        <taxon>Lachnospirales</taxon>
        <taxon>Lachnospiraceae</taxon>
        <taxon>Blautia</taxon>
    </lineage>
</organism>
<dbReference type="OrthoDB" id="2667088at2"/>
<protein>
    <submittedName>
        <fullName evidence="1">Uncharacterized protein</fullName>
    </submittedName>
</protein>
<keyword evidence="2" id="KW-1185">Reference proteome</keyword>
<accession>A0A4Q1RDH0</accession>
<comment type="caution">
    <text evidence="1">The sequence shown here is derived from an EMBL/GenBank/DDBJ whole genome shotgun (WGS) entry which is preliminary data.</text>
</comment>
<dbReference type="EMBL" id="SDKC01000002">
    <property type="protein sequence ID" value="RXS72589.1"/>
    <property type="molecule type" value="Genomic_DNA"/>
</dbReference>
<sequence>MTIEEKLNLWVKLTGVNPDESKTTISISGALSEYDIKRMNNQLKEALTYDDTGMFAEAYLQKFFQTFLEKRETSLLDLVTKPELSSYIQDLRTLYVALQESHAAETIMEDARKAMDFYHLPSDQLDVFTIAELRTSADRCMNGKLRVLQFASGEPSQKGFQMSQDIFCFRDMNALLYAAASNRMDGVSLVYLPNENQATDSCFAFVIKNGENLYLLTDMPKYEHPGQNHMTRCPGRTMANRIDCNYFPYQTVAKIDTSDLWDSGRHGVSGKDLLEDCTKLGTFRDMDQQEAFWTVLMISMIRDRFYKTVPHYEISYAGAMIETPQIEQNHTLAIRNYFPTLELQDLPIQNDMEEGEARPWSKDYLISRYKDRIDPDAFNLIAGTDRFALADGRYTKERDFFHEKQHLLLAFNLNQCGTKQEIEQNQEYVERYNYSVQIQRLVNEDYQKKRQKVADNVQEMVTRKLRNLCLEHLQGKLVTAWSVWDPFEKVTENRKEDFSQQYTFDHWHELNNAYTSSNVYFRYGYDGISNKADMRCYFSGKKPGVVIRIIPSTMDALLRVCDCKKEELPVELQHWHTEEEYYGNPILERIDPLLWHVSDPFNKMRFEINILLSKKEYLVLCEEAGVKKNEFWKDIPPVCFREDQDGSCPGAYHYSYGNGKRLMSKCEKCKYKA</sequence>
<evidence type="ECO:0000313" key="1">
    <source>
        <dbReference type="EMBL" id="RXS72589.1"/>
    </source>
</evidence>
<proteinExistence type="predicted"/>
<dbReference type="AlphaFoldDB" id="A0A4Q1RDH0"/>